<feature type="compositionally biased region" description="Low complexity" evidence="1">
    <location>
        <begin position="53"/>
        <end position="63"/>
    </location>
</feature>
<name>A0AAV4PLK4_CAEEX</name>
<accession>A0AAV4PLK4</accession>
<organism evidence="2 3">
    <name type="scientific">Caerostris extrusa</name>
    <name type="common">Bark spider</name>
    <name type="synonym">Caerostris bankana</name>
    <dbReference type="NCBI Taxonomy" id="172846"/>
    <lineage>
        <taxon>Eukaryota</taxon>
        <taxon>Metazoa</taxon>
        <taxon>Ecdysozoa</taxon>
        <taxon>Arthropoda</taxon>
        <taxon>Chelicerata</taxon>
        <taxon>Arachnida</taxon>
        <taxon>Araneae</taxon>
        <taxon>Araneomorphae</taxon>
        <taxon>Entelegynae</taxon>
        <taxon>Araneoidea</taxon>
        <taxon>Araneidae</taxon>
        <taxon>Caerostris</taxon>
    </lineage>
</organism>
<feature type="region of interest" description="Disordered" evidence="1">
    <location>
        <begin position="35"/>
        <end position="110"/>
    </location>
</feature>
<sequence length="231" mass="24646">MKSRDDHHVVHVLEEQFNKLHGLVSNTPSLEFDDFVLPRPPTKPRLQHSNAASSTKQCSTSSSRLATAPAPACSDTISMGRPDASRPTAPLSHGPSQVTHTGGSSPTVATASDIGHSADSEMQAIRDASNLVLTLPFVGAVRCPDCSDSFTGKSGTQLRVDADQSLAQPIRDSPVPISQDAPVEEEKGPLDHYIEPLNNILSSDPSDDSFRHLTDICSQIIAEGKELPVHS</sequence>
<feature type="compositionally biased region" description="Polar residues" evidence="1">
    <location>
        <begin position="94"/>
        <end position="110"/>
    </location>
</feature>
<gene>
    <name evidence="2" type="ORF">CEXT_488601</name>
</gene>
<evidence type="ECO:0000313" key="3">
    <source>
        <dbReference type="Proteomes" id="UP001054945"/>
    </source>
</evidence>
<reference evidence="2 3" key="1">
    <citation type="submission" date="2021-06" db="EMBL/GenBank/DDBJ databases">
        <title>Caerostris extrusa draft genome.</title>
        <authorList>
            <person name="Kono N."/>
            <person name="Arakawa K."/>
        </authorList>
    </citation>
    <scope>NUCLEOTIDE SEQUENCE [LARGE SCALE GENOMIC DNA]</scope>
</reference>
<evidence type="ECO:0000256" key="1">
    <source>
        <dbReference type="SAM" id="MobiDB-lite"/>
    </source>
</evidence>
<dbReference type="EMBL" id="BPLR01004734">
    <property type="protein sequence ID" value="GIX97053.1"/>
    <property type="molecule type" value="Genomic_DNA"/>
</dbReference>
<dbReference type="AlphaFoldDB" id="A0AAV4PLK4"/>
<proteinExistence type="predicted"/>
<dbReference type="Proteomes" id="UP001054945">
    <property type="component" value="Unassembled WGS sequence"/>
</dbReference>
<comment type="caution">
    <text evidence="2">The sequence shown here is derived from an EMBL/GenBank/DDBJ whole genome shotgun (WGS) entry which is preliminary data.</text>
</comment>
<keyword evidence="3" id="KW-1185">Reference proteome</keyword>
<protein>
    <submittedName>
        <fullName evidence="2">Uncharacterized protein</fullName>
    </submittedName>
</protein>
<evidence type="ECO:0000313" key="2">
    <source>
        <dbReference type="EMBL" id="GIX97053.1"/>
    </source>
</evidence>